<accession>A0A482VCU9</accession>
<comment type="caution">
    <text evidence="1">The sequence shown here is derived from an EMBL/GenBank/DDBJ whole genome shotgun (WGS) entry which is preliminary data.</text>
</comment>
<evidence type="ECO:0000313" key="1">
    <source>
        <dbReference type="EMBL" id="RZB41312.1"/>
    </source>
</evidence>
<proteinExistence type="predicted"/>
<dbReference type="Proteomes" id="UP000292052">
    <property type="component" value="Unassembled WGS sequence"/>
</dbReference>
<evidence type="ECO:0000313" key="2">
    <source>
        <dbReference type="Proteomes" id="UP000292052"/>
    </source>
</evidence>
<organism evidence="1 2">
    <name type="scientific">Asbolus verrucosus</name>
    <name type="common">Desert ironclad beetle</name>
    <dbReference type="NCBI Taxonomy" id="1661398"/>
    <lineage>
        <taxon>Eukaryota</taxon>
        <taxon>Metazoa</taxon>
        <taxon>Ecdysozoa</taxon>
        <taxon>Arthropoda</taxon>
        <taxon>Hexapoda</taxon>
        <taxon>Insecta</taxon>
        <taxon>Pterygota</taxon>
        <taxon>Neoptera</taxon>
        <taxon>Endopterygota</taxon>
        <taxon>Coleoptera</taxon>
        <taxon>Polyphaga</taxon>
        <taxon>Cucujiformia</taxon>
        <taxon>Tenebrionidae</taxon>
        <taxon>Pimeliinae</taxon>
        <taxon>Asbolus</taxon>
    </lineage>
</organism>
<dbReference type="AlphaFoldDB" id="A0A482VCU9"/>
<dbReference type="OrthoDB" id="10309624at2759"/>
<protein>
    <submittedName>
        <fullName evidence="1">Uncharacterized protein</fullName>
    </submittedName>
</protein>
<name>A0A482VCU9_ASBVE</name>
<keyword evidence="2" id="KW-1185">Reference proteome</keyword>
<reference evidence="1 2" key="1">
    <citation type="submission" date="2017-03" db="EMBL/GenBank/DDBJ databases">
        <title>Genome of the blue death feigning beetle - Asbolus verrucosus.</title>
        <authorList>
            <person name="Rider S.D."/>
        </authorList>
    </citation>
    <scope>NUCLEOTIDE SEQUENCE [LARGE SCALE GENOMIC DNA]</scope>
    <source>
        <strain evidence="1">Butters</strain>
        <tissue evidence="1">Head and leg muscle</tissue>
    </source>
</reference>
<gene>
    <name evidence="1" type="ORF">BDFB_006928</name>
</gene>
<dbReference type="EMBL" id="QDEB01113519">
    <property type="protein sequence ID" value="RZB41312.1"/>
    <property type="molecule type" value="Genomic_DNA"/>
</dbReference>
<sequence>MAADVVRYKVGSQYNATGPLRTNAHCVIPIKLIGYVLDFETSFVSSFTAKWDRPFL</sequence>